<dbReference type="EMBL" id="BMUT01000003">
    <property type="protein sequence ID" value="GGX76261.1"/>
    <property type="molecule type" value="Genomic_DNA"/>
</dbReference>
<evidence type="ECO:0000313" key="2">
    <source>
        <dbReference type="Proteomes" id="UP000659223"/>
    </source>
</evidence>
<accession>A0ABQ2YB35</accession>
<gene>
    <name evidence="1" type="ORF">GCM10010324_22390</name>
</gene>
<evidence type="ECO:0000313" key="1">
    <source>
        <dbReference type="EMBL" id="GGX76261.1"/>
    </source>
</evidence>
<name>A0ABQ2YB35_9ACTN</name>
<proteinExistence type="predicted"/>
<dbReference type="RefSeq" id="WP_268254371.1">
    <property type="nucleotide sequence ID" value="NZ_BMUT01000003.1"/>
</dbReference>
<dbReference type="Proteomes" id="UP000659223">
    <property type="component" value="Unassembled WGS sequence"/>
</dbReference>
<sequence length="41" mass="4791">MSALETGRFHRVPVIQGSNRDEMRMFLGLFLGRYPLHDARD</sequence>
<keyword evidence="2" id="KW-1185">Reference proteome</keyword>
<organism evidence="1 2">
    <name type="scientific">Streptomyces hiroshimensis</name>
    <dbReference type="NCBI Taxonomy" id="66424"/>
    <lineage>
        <taxon>Bacteria</taxon>
        <taxon>Bacillati</taxon>
        <taxon>Actinomycetota</taxon>
        <taxon>Actinomycetes</taxon>
        <taxon>Kitasatosporales</taxon>
        <taxon>Streptomycetaceae</taxon>
        <taxon>Streptomyces</taxon>
    </lineage>
</organism>
<comment type="caution">
    <text evidence="1">The sequence shown here is derived from an EMBL/GenBank/DDBJ whole genome shotgun (WGS) entry which is preliminary data.</text>
</comment>
<protein>
    <submittedName>
        <fullName evidence="1">Uncharacterized protein</fullName>
    </submittedName>
</protein>
<reference evidence="2" key="1">
    <citation type="journal article" date="2019" name="Int. J. Syst. Evol. Microbiol.">
        <title>The Global Catalogue of Microorganisms (GCM) 10K type strain sequencing project: providing services to taxonomists for standard genome sequencing and annotation.</title>
        <authorList>
            <consortium name="The Broad Institute Genomics Platform"/>
            <consortium name="The Broad Institute Genome Sequencing Center for Infectious Disease"/>
            <person name="Wu L."/>
            <person name="Ma J."/>
        </authorList>
    </citation>
    <scope>NUCLEOTIDE SEQUENCE [LARGE SCALE GENOMIC DNA]</scope>
    <source>
        <strain evidence="2">JCM 4586</strain>
    </source>
</reference>